<feature type="domain" description="Type II secretion system protein GspF" evidence="7">
    <location>
        <begin position="138"/>
        <end position="266"/>
    </location>
</feature>
<evidence type="ECO:0000313" key="11">
    <source>
        <dbReference type="Proteomes" id="UP000474054"/>
    </source>
</evidence>
<keyword evidence="9" id="KW-0969">Cilium</keyword>
<feature type="transmembrane region" description="Helical" evidence="6">
    <location>
        <begin position="580"/>
        <end position="604"/>
    </location>
</feature>
<dbReference type="Proteomes" id="UP000474054">
    <property type="component" value="Unassembled WGS sequence"/>
</dbReference>
<reference evidence="8 11" key="1">
    <citation type="submission" date="2019-10" db="EMBL/GenBank/DDBJ databases">
        <title>Comparative genomics of sulfur disproportionating microorganisms.</title>
        <authorList>
            <person name="Ward L.M."/>
            <person name="Bertran E."/>
            <person name="Johnston D."/>
        </authorList>
    </citation>
    <scope>NUCLEOTIDE SEQUENCE [LARGE SCALE GENOMIC DNA]</scope>
    <source>
        <strain evidence="8 11">DSM 3772</strain>
    </source>
</reference>
<protein>
    <submittedName>
        <fullName evidence="9">Flagellar assembly protein</fullName>
    </submittedName>
</protein>
<dbReference type="EMBL" id="WHYS01000002">
    <property type="protein sequence ID" value="MQL55860.1"/>
    <property type="molecule type" value="Genomic_DNA"/>
</dbReference>
<dbReference type="InterPro" id="IPR056569">
    <property type="entry name" value="ArlJ-like"/>
</dbReference>
<dbReference type="InterPro" id="IPR042094">
    <property type="entry name" value="T2SS_GspF_sf"/>
</dbReference>
<feature type="transmembrane region" description="Helical" evidence="6">
    <location>
        <begin position="315"/>
        <end position="337"/>
    </location>
</feature>
<dbReference type="AlphaFoldDB" id="A0A650CV47"/>
<keyword evidence="10" id="KW-1185">Reference proteome</keyword>
<organism evidence="9 10">
    <name type="scientific">Acidianus ambivalens</name>
    <name type="common">Desulfurolobus ambivalens</name>
    <dbReference type="NCBI Taxonomy" id="2283"/>
    <lineage>
        <taxon>Archaea</taxon>
        <taxon>Thermoproteota</taxon>
        <taxon>Thermoprotei</taxon>
        <taxon>Sulfolobales</taxon>
        <taxon>Sulfolobaceae</taxon>
        <taxon>Acidianus</taxon>
    </lineage>
</organism>
<dbReference type="RefSeq" id="WP_152942054.1">
    <property type="nucleotide sequence ID" value="NZ_CP045482.1"/>
</dbReference>
<dbReference type="Gene3D" id="1.20.81.30">
    <property type="entry name" value="Type II secretion system (T2SS), domain F"/>
    <property type="match status" value="1"/>
</dbReference>
<evidence type="ECO:0000256" key="1">
    <source>
        <dbReference type="ARBA" id="ARBA00004651"/>
    </source>
</evidence>
<keyword evidence="9" id="KW-0282">Flagellum</keyword>
<feature type="transmembrane region" description="Helical" evidence="6">
    <location>
        <begin position="549"/>
        <end position="568"/>
    </location>
</feature>
<feature type="transmembrane region" description="Helical" evidence="6">
    <location>
        <begin position="279"/>
        <end position="303"/>
    </location>
</feature>
<evidence type="ECO:0000259" key="7">
    <source>
        <dbReference type="Pfam" id="PF00482"/>
    </source>
</evidence>
<feature type="transmembrane region" description="Helical" evidence="6">
    <location>
        <begin position="252"/>
        <end position="273"/>
    </location>
</feature>
<dbReference type="Pfam" id="PF00482">
    <property type="entry name" value="T2SSF"/>
    <property type="match status" value="2"/>
</dbReference>
<feature type="transmembrane region" description="Helical" evidence="6">
    <location>
        <begin position="500"/>
        <end position="529"/>
    </location>
</feature>
<feature type="transmembrane region" description="Helical" evidence="6">
    <location>
        <begin position="357"/>
        <end position="376"/>
    </location>
</feature>
<gene>
    <name evidence="9" type="ORF">D1866_05895</name>
    <name evidence="8" type="ORF">GFB69_08930</name>
</gene>
<dbReference type="EMBL" id="CP045482">
    <property type="protein sequence ID" value="QGR21575.1"/>
    <property type="molecule type" value="Genomic_DNA"/>
</dbReference>
<name>A0A650CV47_ACIAM</name>
<evidence type="ECO:0000256" key="6">
    <source>
        <dbReference type="SAM" id="Phobius"/>
    </source>
</evidence>
<dbReference type="GO" id="GO:0005886">
    <property type="term" value="C:plasma membrane"/>
    <property type="evidence" value="ECO:0007669"/>
    <property type="project" value="UniProtKB-SubCell"/>
</dbReference>
<feature type="transmembrane region" description="Helical" evidence="6">
    <location>
        <begin position="94"/>
        <end position="115"/>
    </location>
</feature>
<keyword evidence="4 6" id="KW-1133">Transmembrane helix</keyword>
<comment type="subcellular location">
    <subcellularLocation>
        <location evidence="1">Cell membrane</location>
        <topology evidence="1">Multi-pass membrane protein</topology>
    </subcellularLocation>
</comment>
<keyword evidence="2" id="KW-1003">Cell membrane</keyword>
<reference evidence="9 10" key="2">
    <citation type="submission" date="2019-10" db="EMBL/GenBank/DDBJ databases">
        <title>Genome Sequences from Six Type Strain Members of the Archaeal Family Sulfolobaceae: Acidianus ambivalens, Acidianus infernus, Metallosphaera prunae, Stygiolobus azoricus, Sulfolobus metallicus, and Sulfurisphaera ohwakuensis.</title>
        <authorList>
            <person name="Counts J.A."/>
            <person name="Kelly R.M."/>
        </authorList>
    </citation>
    <scope>NUCLEOTIDE SEQUENCE [LARGE SCALE GENOMIC DNA]</scope>
    <source>
        <strain evidence="9 10">LEI 10</strain>
    </source>
</reference>
<dbReference type="PANTHER" id="PTHR35402:SF1">
    <property type="entry name" value="TYPE II SECRETION SYSTEM PROTEIN GSPF DOMAIN-CONTAINING PROTEIN"/>
    <property type="match status" value="1"/>
</dbReference>
<evidence type="ECO:0000313" key="9">
    <source>
        <dbReference type="EMBL" id="QGR21575.1"/>
    </source>
</evidence>
<keyword evidence="5 6" id="KW-0472">Membrane</keyword>
<evidence type="ECO:0000256" key="3">
    <source>
        <dbReference type="ARBA" id="ARBA00022692"/>
    </source>
</evidence>
<keyword evidence="9" id="KW-0966">Cell projection</keyword>
<accession>A0A650CV47</accession>
<proteinExistence type="predicted"/>
<dbReference type="GeneID" id="42779251"/>
<evidence type="ECO:0000256" key="5">
    <source>
        <dbReference type="ARBA" id="ARBA00023136"/>
    </source>
</evidence>
<dbReference type="KEGG" id="aamb:D1866_05895"/>
<dbReference type="Proteomes" id="UP000426328">
    <property type="component" value="Chromosome"/>
</dbReference>
<evidence type="ECO:0000256" key="4">
    <source>
        <dbReference type="ARBA" id="ARBA00022989"/>
    </source>
</evidence>
<sequence>MAVKLKKKNKDAITLPKQYQLPIYASLVKLGIVKSMAKSYEQKLLMAGSSEDPQLFAAKIFFYLLLSSVLSVVLIGFGLFVIIKFYLVFRLAKYLALSFMMIIFGLIIPPVTYLANIATLSQKIESRRIGVDAELSAFTSVFTIFLRSGLTPRLMFDRLSSSSAFHYINGITLYVSKRIRYLGESVEDAMLHASQISPSKLLKDFFLAYVTAVRTGAPVINTIEAKAKDILDQLQLRASLAADRLSGIAESYVIWLSSGYIMFFLMMVLEAIFPVGGTSMIPILGVLAVTVLPLVNIIFIYGVEQTQLRFPEKKLNYNLFFIFLAIGMIVMFVLLVLEKQIFYFLTLSGGTDNIAPTVIAMTIGLLIASVPPAIILTKELKEGTGYDPYVVGFMRAIAEGLRAGLPPETIIKNIKDSKEMGKFGKILNEIYAYITLGYPLKDAFRKGAERIMDFTSKISLVSLADMMEIGSMTPETVESIARQIESQIKIKRDYESKVKILLVTPYMGVILSLIASVLLGSAILSLLLGQKISYAVGPLIEASVLLPRAIYITAISSIFNSFMAGLLVGKLGSGKIATGLIHSAILVMITAVMLLVLLHVHFAFYKPSTPTI</sequence>
<evidence type="ECO:0000256" key="2">
    <source>
        <dbReference type="ARBA" id="ARBA00022475"/>
    </source>
</evidence>
<feature type="transmembrane region" description="Helical" evidence="6">
    <location>
        <begin position="60"/>
        <end position="87"/>
    </location>
</feature>
<dbReference type="PANTHER" id="PTHR35402">
    <property type="entry name" value="INTEGRAL MEMBRANE PROTEIN-RELATED"/>
    <property type="match status" value="1"/>
</dbReference>
<feature type="domain" description="Type II secretion system protein GspF" evidence="7">
    <location>
        <begin position="393"/>
        <end position="517"/>
    </location>
</feature>
<evidence type="ECO:0000313" key="8">
    <source>
        <dbReference type="EMBL" id="MQL55860.1"/>
    </source>
</evidence>
<dbReference type="InterPro" id="IPR018076">
    <property type="entry name" value="T2SS_GspF_dom"/>
</dbReference>
<keyword evidence="3 6" id="KW-0812">Transmembrane</keyword>
<evidence type="ECO:0000313" key="10">
    <source>
        <dbReference type="Proteomes" id="UP000426328"/>
    </source>
</evidence>